<dbReference type="InterPro" id="IPR036390">
    <property type="entry name" value="WH_DNA-bd_sf"/>
</dbReference>
<dbReference type="EMBL" id="BMJD01000003">
    <property type="protein sequence ID" value="GGB32390.1"/>
    <property type="molecule type" value="Genomic_DNA"/>
</dbReference>
<proteinExistence type="predicted"/>
<keyword evidence="4" id="KW-0804">Transcription</keyword>
<dbReference type="InterPro" id="IPR013011">
    <property type="entry name" value="PTS_EIIB_2"/>
</dbReference>
<dbReference type="SUPFAM" id="SSF52794">
    <property type="entry name" value="PTS system IIB component-like"/>
    <property type="match status" value="1"/>
</dbReference>
<dbReference type="InterPro" id="IPR016152">
    <property type="entry name" value="PTrfase/Anion_transptr"/>
</dbReference>
<dbReference type="InterPro" id="IPR036095">
    <property type="entry name" value="PTS_EIIB-like_sf"/>
</dbReference>
<dbReference type="PROSITE" id="PS51000">
    <property type="entry name" value="HTH_DEOR_2"/>
    <property type="match status" value="1"/>
</dbReference>
<dbReference type="InterPro" id="IPR011608">
    <property type="entry name" value="PRD"/>
</dbReference>
<dbReference type="CDD" id="cd05568">
    <property type="entry name" value="PTS_IIB_bgl_like"/>
    <property type="match status" value="1"/>
</dbReference>
<dbReference type="PANTHER" id="PTHR30185:SF18">
    <property type="entry name" value="TRANSCRIPTIONAL REGULATOR MTLR"/>
    <property type="match status" value="1"/>
</dbReference>
<comment type="caution">
    <text evidence="9">The sequence shown here is derived from an EMBL/GenBank/DDBJ whole genome shotgun (WGS) entry which is preliminary data.</text>
</comment>
<dbReference type="Gene3D" id="1.10.10.10">
    <property type="entry name" value="Winged helix-like DNA-binding domain superfamily/Winged helix DNA-binding domain"/>
    <property type="match status" value="2"/>
</dbReference>
<reference evidence="9" key="2">
    <citation type="submission" date="2020-09" db="EMBL/GenBank/DDBJ databases">
        <authorList>
            <person name="Sun Q."/>
            <person name="Zhou Y."/>
        </authorList>
    </citation>
    <scope>NUCLEOTIDE SEQUENCE</scope>
    <source>
        <strain evidence="9">CGMCC 1.15454</strain>
    </source>
</reference>
<dbReference type="SUPFAM" id="SSF63520">
    <property type="entry name" value="PTS-regulatory domain, PRD"/>
    <property type="match status" value="2"/>
</dbReference>
<feature type="domain" description="PTS EIIA type-2" evidence="6">
    <location>
        <begin position="542"/>
        <end position="689"/>
    </location>
</feature>
<dbReference type="Gene3D" id="3.40.50.2300">
    <property type="match status" value="1"/>
</dbReference>
<dbReference type="Pfam" id="PF08279">
    <property type="entry name" value="HTH_11"/>
    <property type="match status" value="2"/>
</dbReference>
<evidence type="ECO:0000256" key="3">
    <source>
        <dbReference type="ARBA" id="ARBA00023015"/>
    </source>
</evidence>
<evidence type="ECO:0000259" key="5">
    <source>
        <dbReference type="PROSITE" id="PS51000"/>
    </source>
</evidence>
<keyword evidence="2" id="KW-0677">Repeat</keyword>
<keyword evidence="1" id="KW-0808">Transferase</keyword>
<dbReference type="SUPFAM" id="SSF46785">
    <property type="entry name" value="Winged helix' DNA-binding domain"/>
    <property type="match status" value="2"/>
</dbReference>
<dbReference type="Gene3D" id="3.40.930.10">
    <property type="entry name" value="Mannitol-specific EII, Chain A"/>
    <property type="match status" value="1"/>
</dbReference>
<reference evidence="9" key="1">
    <citation type="journal article" date="2014" name="Int. J. Syst. Evol. Microbiol.">
        <title>Complete genome sequence of Corynebacterium casei LMG S-19264T (=DSM 44701T), isolated from a smear-ripened cheese.</title>
        <authorList>
            <consortium name="US DOE Joint Genome Institute (JGI-PGF)"/>
            <person name="Walter F."/>
            <person name="Albersmeier A."/>
            <person name="Kalinowski J."/>
            <person name="Ruckert C."/>
        </authorList>
    </citation>
    <scope>NUCLEOTIDE SEQUENCE</scope>
    <source>
        <strain evidence="9">CGMCC 1.15454</strain>
    </source>
</reference>
<feature type="domain" description="PRD" evidence="8">
    <location>
        <begin position="201"/>
        <end position="306"/>
    </location>
</feature>
<dbReference type="Proteomes" id="UP000621492">
    <property type="component" value="Unassembled WGS sequence"/>
</dbReference>
<dbReference type="GO" id="GO:0008982">
    <property type="term" value="F:protein-N(PI)-phosphohistidine-sugar phosphotransferase activity"/>
    <property type="evidence" value="ECO:0007669"/>
    <property type="project" value="InterPro"/>
</dbReference>
<dbReference type="PANTHER" id="PTHR30185">
    <property type="entry name" value="CRYPTIC BETA-GLUCOSIDE BGL OPERON ANTITERMINATOR"/>
    <property type="match status" value="1"/>
</dbReference>
<evidence type="ECO:0000313" key="10">
    <source>
        <dbReference type="Proteomes" id="UP000621492"/>
    </source>
</evidence>
<evidence type="ECO:0000259" key="8">
    <source>
        <dbReference type="PROSITE" id="PS51372"/>
    </source>
</evidence>
<dbReference type="GO" id="GO:0003700">
    <property type="term" value="F:DNA-binding transcription factor activity"/>
    <property type="evidence" value="ECO:0007669"/>
    <property type="project" value="InterPro"/>
</dbReference>
<evidence type="ECO:0000259" key="7">
    <source>
        <dbReference type="PROSITE" id="PS51099"/>
    </source>
</evidence>
<dbReference type="InterPro" id="IPR002178">
    <property type="entry name" value="PTS_EIIA_type-2_dom"/>
</dbReference>
<dbReference type="PROSITE" id="PS51094">
    <property type="entry name" value="PTS_EIIA_TYPE_2"/>
    <property type="match status" value="1"/>
</dbReference>
<organism evidence="9 10">
    <name type="scientific">Lentibacillus populi</name>
    <dbReference type="NCBI Taxonomy" id="1827502"/>
    <lineage>
        <taxon>Bacteria</taxon>
        <taxon>Bacillati</taxon>
        <taxon>Bacillota</taxon>
        <taxon>Bacilli</taxon>
        <taxon>Bacillales</taxon>
        <taxon>Bacillaceae</taxon>
        <taxon>Lentibacillus</taxon>
    </lineage>
</organism>
<dbReference type="InterPro" id="IPR013196">
    <property type="entry name" value="HTH_11"/>
</dbReference>
<dbReference type="SUPFAM" id="SSF55804">
    <property type="entry name" value="Phoshotransferase/anion transport protein"/>
    <property type="match status" value="1"/>
</dbReference>
<keyword evidence="3" id="KW-0805">Transcription regulation</keyword>
<dbReference type="Pfam" id="PF00874">
    <property type="entry name" value="PRD"/>
    <property type="match status" value="2"/>
</dbReference>
<feature type="domain" description="PTS EIIB type-2" evidence="7">
    <location>
        <begin position="419"/>
        <end position="508"/>
    </location>
</feature>
<protein>
    <submittedName>
        <fullName evidence="9">Transcriptional regulator MtlR</fullName>
    </submittedName>
</protein>
<evidence type="ECO:0000259" key="6">
    <source>
        <dbReference type="PROSITE" id="PS51094"/>
    </source>
</evidence>
<dbReference type="InterPro" id="IPR036634">
    <property type="entry name" value="PRD_sf"/>
</dbReference>
<dbReference type="GO" id="GO:0009401">
    <property type="term" value="P:phosphoenolpyruvate-dependent sugar phosphotransferase system"/>
    <property type="evidence" value="ECO:0007669"/>
    <property type="project" value="InterPro"/>
</dbReference>
<feature type="domain" description="PRD" evidence="8">
    <location>
        <begin position="311"/>
        <end position="416"/>
    </location>
</feature>
<dbReference type="Gene3D" id="1.10.1790.10">
    <property type="entry name" value="PRD domain"/>
    <property type="match status" value="2"/>
</dbReference>
<evidence type="ECO:0000256" key="1">
    <source>
        <dbReference type="ARBA" id="ARBA00022679"/>
    </source>
</evidence>
<gene>
    <name evidence="9" type="primary">mtlR</name>
    <name evidence="9" type="ORF">GCM10011409_07250</name>
</gene>
<sequence>MYITGRERKIIEYILHAQAAVTVKEIADDLNVSERTIHRDLKNIERIIFEHNLELQKKAGVGLRVIGDENDKQQLELTLSNAATADFTPDERQAIILSTLLEATEPIKLFTLANELKVTIATISNDLDQLENELAGFDLSVIRRRGYGVKVEGDETNKRAAISKLITKYMDPFEYVSLLKETIQKKSKQQLNTISRRLLGLVNLETLHTIEDRVEQVRDELPHELADNAYIGLVVHLALAIERLKKGDKIKFDTTFMRQIQETKEYEIAKEVVQDLEIALSMDIPEDEIGYITMHLMGAKLRVDHNYIIEDSSLDIALQSKELIQYVNSQINADLAADNSLLNGLVAHLKPTIYRLKQGMNINNPIMDEIKSEYRELFQVIQDGIKRTFPDLQFPDDEIGYLVLHFAAALLDGKEEVALRALIICSSGIGTAKILATKLTQRFPEIKQVENKSLFDLNHLDPDKYDIVVSTIPLKGFAGDYILASPILSQAEVHRIKKVIQQKKISYKTKGNQSKSKREEKQISAFIPKLEGMQHYSKIILDLLEVFIVKKISGRRSLSSILHLICKELADRRLLKNEENVAERLLERDKASGLGIPGTSLALYHTRSKAIERPSFTIYRLQHALTVRGMDGDRMEMGTLVLMLAPEAAMQEVLEVLSYLSSLLIQGEESVKMFESGNEMQIKQFLSQQFQTFLQEKNLW</sequence>
<dbReference type="PROSITE" id="PS51372">
    <property type="entry name" value="PRD_2"/>
    <property type="match status" value="2"/>
</dbReference>
<dbReference type="PROSITE" id="PS51099">
    <property type="entry name" value="PTS_EIIB_TYPE_2"/>
    <property type="match status" value="1"/>
</dbReference>
<keyword evidence="10" id="KW-1185">Reference proteome</keyword>
<dbReference type="Pfam" id="PF00359">
    <property type="entry name" value="PTS_EIIA_2"/>
    <property type="match status" value="1"/>
</dbReference>
<dbReference type="InterPro" id="IPR001034">
    <property type="entry name" value="DeoR_HTH"/>
</dbReference>
<evidence type="ECO:0000256" key="4">
    <source>
        <dbReference type="ARBA" id="ARBA00023163"/>
    </source>
</evidence>
<evidence type="ECO:0000256" key="2">
    <source>
        <dbReference type="ARBA" id="ARBA00022737"/>
    </source>
</evidence>
<accession>A0A9W5TVA5</accession>
<dbReference type="InterPro" id="IPR050661">
    <property type="entry name" value="BglG_antiterminators"/>
</dbReference>
<evidence type="ECO:0000313" key="9">
    <source>
        <dbReference type="EMBL" id="GGB32390.1"/>
    </source>
</evidence>
<dbReference type="AlphaFoldDB" id="A0A9W5TVA5"/>
<name>A0A9W5TVA5_9BACI</name>
<dbReference type="InterPro" id="IPR036388">
    <property type="entry name" value="WH-like_DNA-bd_sf"/>
</dbReference>
<feature type="domain" description="HTH deoR-type" evidence="5">
    <location>
        <begin position="4"/>
        <end position="71"/>
    </location>
</feature>